<dbReference type="EMBL" id="JBBLZC010000001">
    <property type="protein sequence ID" value="MEK0081854.1"/>
    <property type="molecule type" value="Genomic_DNA"/>
</dbReference>
<name>A0ABU8XN85_9PROT</name>
<evidence type="ECO:0000313" key="5">
    <source>
        <dbReference type="Proteomes" id="UP001375743"/>
    </source>
</evidence>
<dbReference type="InterPro" id="IPR037359">
    <property type="entry name" value="NST/OST"/>
</dbReference>
<dbReference type="SUPFAM" id="SSF52540">
    <property type="entry name" value="P-loop containing nucleoside triphosphate hydrolases"/>
    <property type="match status" value="1"/>
</dbReference>
<dbReference type="InterPro" id="IPR027417">
    <property type="entry name" value="P-loop_NTPase"/>
</dbReference>
<accession>A0ABU8XN85</accession>
<dbReference type="Gene3D" id="3.40.50.300">
    <property type="entry name" value="P-loop containing nucleotide triphosphate hydrolases"/>
    <property type="match status" value="1"/>
</dbReference>
<dbReference type="PANTHER" id="PTHR10605">
    <property type="entry name" value="HEPARAN SULFATE SULFOTRANSFERASE"/>
    <property type="match status" value="1"/>
</dbReference>
<dbReference type="PANTHER" id="PTHR10605:SF56">
    <property type="entry name" value="BIFUNCTIONAL HEPARAN SULFATE N-DEACETYLASE_N-SULFOTRANSFERASE"/>
    <property type="match status" value="1"/>
</dbReference>
<protein>
    <submittedName>
        <fullName evidence="4">Sulfotransferase domain-containing protein</fullName>
    </submittedName>
</protein>
<evidence type="ECO:0000259" key="3">
    <source>
        <dbReference type="Pfam" id="PF00685"/>
    </source>
</evidence>
<keyword evidence="2" id="KW-0325">Glycoprotein</keyword>
<evidence type="ECO:0000313" key="4">
    <source>
        <dbReference type="EMBL" id="MEK0081854.1"/>
    </source>
</evidence>
<dbReference type="InterPro" id="IPR000863">
    <property type="entry name" value="Sulfotransferase_dom"/>
</dbReference>
<keyword evidence="5" id="KW-1185">Reference proteome</keyword>
<dbReference type="Proteomes" id="UP001375743">
    <property type="component" value="Unassembled WGS sequence"/>
</dbReference>
<dbReference type="Pfam" id="PF00685">
    <property type="entry name" value="Sulfotransfer_1"/>
    <property type="match status" value="1"/>
</dbReference>
<sequence length="293" mass="34942">MRRKIDFFLVGAQKSGTTSLHRYLQLHPRIFLPFRKEIACFVLEEQYRRLEQELALNYPETIDAELVGLSNVELLFFPYVPERLRRYNPDARIVAVLRNPIDRAYSAYWYQRSVGVEPAGSFEEALAREPALDPTSTHDRAQRAYLEHGHYAEQLERFRRWFPPERIHVLLYDDMQQDSRYLSRLLGWLGIDDPTFEPPEERHNTASVPRFPRLQRMLRAPDSRVNRAYKAVVPARLRYFLFRHVVEPLSEANARPFRYPPMHEETRERLRAYFRPHNERLSALLGRDLAHWV</sequence>
<reference evidence="4 5" key="1">
    <citation type="submission" date="2024-01" db="EMBL/GenBank/DDBJ databases">
        <title>Multi-omics insights into the function and evolution of sodium benzoate biodegradation pathways in Benzoatithermus flavus gen. nov., sp. nov. from hot spring.</title>
        <authorList>
            <person name="Hu C.-J."/>
            <person name="Li W.-J."/>
        </authorList>
    </citation>
    <scope>NUCLEOTIDE SEQUENCE [LARGE SCALE GENOMIC DNA]</scope>
    <source>
        <strain evidence="4 5">SYSU G07066</strain>
    </source>
</reference>
<evidence type="ECO:0000256" key="1">
    <source>
        <dbReference type="ARBA" id="ARBA00022679"/>
    </source>
</evidence>
<gene>
    <name evidence="4" type="ORF">U1T56_01720</name>
</gene>
<comment type="caution">
    <text evidence="4">The sequence shown here is derived from an EMBL/GenBank/DDBJ whole genome shotgun (WGS) entry which is preliminary data.</text>
</comment>
<organism evidence="4 5">
    <name type="scientific">Benzoatithermus flavus</name>
    <dbReference type="NCBI Taxonomy" id="3108223"/>
    <lineage>
        <taxon>Bacteria</taxon>
        <taxon>Pseudomonadati</taxon>
        <taxon>Pseudomonadota</taxon>
        <taxon>Alphaproteobacteria</taxon>
        <taxon>Geminicoccales</taxon>
        <taxon>Geminicoccaceae</taxon>
        <taxon>Benzoatithermus</taxon>
    </lineage>
</organism>
<feature type="domain" description="Sulfotransferase" evidence="3">
    <location>
        <begin position="5"/>
        <end position="180"/>
    </location>
</feature>
<keyword evidence="1" id="KW-0808">Transferase</keyword>
<dbReference type="RefSeq" id="WP_418157697.1">
    <property type="nucleotide sequence ID" value="NZ_JBBLZC010000001.1"/>
</dbReference>
<proteinExistence type="predicted"/>
<evidence type="ECO:0000256" key="2">
    <source>
        <dbReference type="ARBA" id="ARBA00023180"/>
    </source>
</evidence>